<organism evidence="5 8">
    <name type="scientific">Paraburkholderia caledonica</name>
    <dbReference type="NCBI Taxonomy" id="134536"/>
    <lineage>
        <taxon>Bacteria</taxon>
        <taxon>Pseudomonadati</taxon>
        <taxon>Pseudomonadota</taxon>
        <taxon>Betaproteobacteria</taxon>
        <taxon>Burkholderiales</taxon>
        <taxon>Burkholderiaceae</taxon>
        <taxon>Paraburkholderia</taxon>
    </lineage>
</organism>
<dbReference type="EMBL" id="JAVDQN010000001">
    <property type="protein sequence ID" value="MDR6374011.1"/>
    <property type="molecule type" value="Genomic_DNA"/>
</dbReference>
<dbReference type="PANTHER" id="PTHR30363:SF44">
    <property type="entry name" value="AGA OPERON TRANSCRIPTIONAL REPRESSOR-RELATED"/>
    <property type="match status" value="1"/>
</dbReference>
<dbReference type="SMART" id="SM01134">
    <property type="entry name" value="DeoRC"/>
    <property type="match status" value="1"/>
</dbReference>
<dbReference type="RefSeq" id="WP_020065669.1">
    <property type="nucleotide sequence ID" value="NZ_JAURTK010000002.1"/>
</dbReference>
<sequence>MKASERHRAILDLVVTGDANVEQLSAALGVSEATVRRDLTTLANQRRLVRTYGGATALIGSHEPEASLEERKATQREQKEAIARAAAAHVHDGDTVLLDGGTTCAALARHLGSRVDLHVVTNNLLAVMTLANAPGVHLTLIGGDLRSSSMSTLGPLAELSLSRLSVDKAFLGADGVVAEFGLCEASAQQAYLKDCIIRRAAQVLVLADADKLGRSRQQHWTPLERDWRLITSSVADEALLAPFRALERVVVETADVDSSPLAAAPGEAALRRTAAASD</sequence>
<dbReference type="InterPro" id="IPR037171">
    <property type="entry name" value="NagB/RpiA_transferase-like"/>
</dbReference>
<dbReference type="Pfam" id="PF08220">
    <property type="entry name" value="HTH_DeoR"/>
    <property type="match status" value="1"/>
</dbReference>
<dbReference type="InterPro" id="IPR036390">
    <property type="entry name" value="WH_DNA-bd_sf"/>
</dbReference>
<evidence type="ECO:0000256" key="2">
    <source>
        <dbReference type="ARBA" id="ARBA00023125"/>
    </source>
</evidence>
<keyword evidence="7" id="KW-1185">Reference proteome</keyword>
<reference evidence="5 7" key="1">
    <citation type="submission" date="2023-07" db="EMBL/GenBank/DDBJ databases">
        <title>Sorghum-associated microbial communities from plants grown in Nebraska, USA.</title>
        <authorList>
            <person name="Schachtman D."/>
        </authorList>
    </citation>
    <scope>NUCLEOTIDE SEQUENCE</scope>
    <source>
        <strain evidence="6 7">DS1039</strain>
        <strain evidence="5">DS1061</strain>
    </source>
</reference>
<dbReference type="Proteomes" id="UP001229486">
    <property type="component" value="Unassembled WGS sequence"/>
</dbReference>
<dbReference type="InterPro" id="IPR050313">
    <property type="entry name" value="Carb_Metab_HTH_regulators"/>
</dbReference>
<feature type="domain" description="HTH deoR-type" evidence="4">
    <location>
        <begin position="2"/>
        <end position="57"/>
    </location>
</feature>
<dbReference type="PROSITE" id="PS00894">
    <property type="entry name" value="HTH_DEOR_1"/>
    <property type="match status" value="1"/>
</dbReference>
<dbReference type="PROSITE" id="PS51000">
    <property type="entry name" value="HTH_DEOR_2"/>
    <property type="match status" value="1"/>
</dbReference>
<evidence type="ECO:0000256" key="1">
    <source>
        <dbReference type="ARBA" id="ARBA00023015"/>
    </source>
</evidence>
<evidence type="ECO:0000313" key="7">
    <source>
        <dbReference type="Proteomes" id="UP001185254"/>
    </source>
</evidence>
<dbReference type="InterPro" id="IPR001034">
    <property type="entry name" value="DeoR_HTH"/>
</dbReference>
<dbReference type="AlphaFoldDB" id="A0AB73I894"/>
<accession>A0AB73I894</accession>
<evidence type="ECO:0000313" key="8">
    <source>
        <dbReference type="Proteomes" id="UP001229486"/>
    </source>
</evidence>
<dbReference type="PANTHER" id="PTHR30363">
    <property type="entry name" value="HTH-TYPE TRANSCRIPTIONAL REGULATOR SRLR-RELATED"/>
    <property type="match status" value="1"/>
</dbReference>
<evidence type="ECO:0000313" key="5">
    <source>
        <dbReference type="EMBL" id="MDP9646076.1"/>
    </source>
</evidence>
<dbReference type="PRINTS" id="PR00037">
    <property type="entry name" value="HTHLACR"/>
</dbReference>
<protein>
    <submittedName>
        <fullName evidence="5">DeoR/GlpR family transcriptional regulator of sugar metabolism</fullName>
    </submittedName>
</protein>
<dbReference type="GeneID" id="97020437"/>
<keyword evidence="3" id="KW-0804">Transcription</keyword>
<dbReference type="SUPFAM" id="SSF46785">
    <property type="entry name" value="Winged helix' DNA-binding domain"/>
    <property type="match status" value="1"/>
</dbReference>
<dbReference type="Gene3D" id="3.40.50.1360">
    <property type="match status" value="1"/>
</dbReference>
<dbReference type="SMART" id="SM00420">
    <property type="entry name" value="HTH_DEOR"/>
    <property type="match status" value="1"/>
</dbReference>
<dbReference type="Pfam" id="PF00455">
    <property type="entry name" value="DeoRC"/>
    <property type="match status" value="1"/>
</dbReference>
<dbReference type="SUPFAM" id="SSF100950">
    <property type="entry name" value="NagB/RpiA/CoA transferase-like"/>
    <property type="match status" value="1"/>
</dbReference>
<keyword evidence="2" id="KW-0238">DNA-binding</keyword>
<name>A0AB73I894_9BURK</name>
<dbReference type="InterPro" id="IPR018356">
    <property type="entry name" value="Tscrpt_reg_HTH_DeoR_CS"/>
</dbReference>
<dbReference type="GO" id="GO:0003700">
    <property type="term" value="F:DNA-binding transcription factor activity"/>
    <property type="evidence" value="ECO:0007669"/>
    <property type="project" value="InterPro"/>
</dbReference>
<keyword evidence="1" id="KW-0805">Transcription regulation</keyword>
<evidence type="ECO:0000259" key="4">
    <source>
        <dbReference type="PROSITE" id="PS51000"/>
    </source>
</evidence>
<comment type="caution">
    <text evidence="5">The sequence shown here is derived from an EMBL/GenBank/DDBJ whole genome shotgun (WGS) entry which is preliminary data.</text>
</comment>
<dbReference type="Proteomes" id="UP001185254">
    <property type="component" value="Unassembled WGS sequence"/>
</dbReference>
<proteinExistence type="predicted"/>
<dbReference type="InterPro" id="IPR014036">
    <property type="entry name" value="DeoR-like_C"/>
</dbReference>
<evidence type="ECO:0000256" key="3">
    <source>
        <dbReference type="ARBA" id="ARBA00023163"/>
    </source>
</evidence>
<dbReference type="GO" id="GO:0003677">
    <property type="term" value="F:DNA binding"/>
    <property type="evidence" value="ECO:0007669"/>
    <property type="project" value="UniProtKB-KW"/>
</dbReference>
<dbReference type="EMBL" id="JAURTK010000002">
    <property type="protein sequence ID" value="MDP9646076.1"/>
    <property type="molecule type" value="Genomic_DNA"/>
</dbReference>
<evidence type="ECO:0000313" key="6">
    <source>
        <dbReference type="EMBL" id="MDR6374011.1"/>
    </source>
</evidence>
<gene>
    <name evidence="6" type="ORF">J2776_000687</name>
    <name evidence="5" type="ORF">J2793_001509</name>
</gene>